<dbReference type="InterPro" id="IPR050816">
    <property type="entry name" value="Flavin-dep_Halogenase_NPB"/>
</dbReference>
<dbReference type="Gene3D" id="3.50.50.60">
    <property type="entry name" value="FAD/NAD(P)-binding domain"/>
    <property type="match status" value="1"/>
</dbReference>
<dbReference type="InterPro" id="IPR036188">
    <property type="entry name" value="FAD/NAD-bd_sf"/>
</dbReference>
<dbReference type="Gene3D" id="3.30.9.100">
    <property type="match status" value="1"/>
</dbReference>
<evidence type="ECO:0000313" key="3">
    <source>
        <dbReference type="Proteomes" id="UP000600214"/>
    </source>
</evidence>
<dbReference type="Proteomes" id="UP000600214">
    <property type="component" value="Unassembled WGS sequence"/>
</dbReference>
<dbReference type="RefSeq" id="WP_188931442.1">
    <property type="nucleotide sequence ID" value="NZ_BMIA01000001.1"/>
</dbReference>
<dbReference type="SUPFAM" id="SSF51905">
    <property type="entry name" value="FAD/NAD(P)-binding domain"/>
    <property type="match status" value="1"/>
</dbReference>
<proteinExistence type="predicted"/>
<dbReference type="Pfam" id="PF01494">
    <property type="entry name" value="FAD_binding_3"/>
    <property type="match status" value="1"/>
</dbReference>
<dbReference type="PRINTS" id="PR00420">
    <property type="entry name" value="RNGMNOXGNASE"/>
</dbReference>
<feature type="domain" description="FAD-binding" evidence="1">
    <location>
        <begin position="5"/>
        <end position="323"/>
    </location>
</feature>
<protein>
    <recommendedName>
        <fullName evidence="1">FAD-binding domain-containing protein</fullName>
    </recommendedName>
</protein>
<organism evidence="2 3">
    <name type="scientific">Dyadobacter endophyticus</name>
    <dbReference type="NCBI Taxonomy" id="1749036"/>
    <lineage>
        <taxon>Bacteria</taxon>
        <taxon>Pseudomonadati</taxon>
        <taxon>Bacteroidota</taxon>
        <taxon>Cytophagia</taxon>
        <taxon>Cytophagales</taxon>
        <taxon>Spirosomataceae</taxon>
        <taxon>Dyadobacter</taxon>
    </lineage>
</organism>
<gene>
    <name evidence="2" type="ORF">GCM10007423_21070</name>
</gene>
<dbReference type="InterPro" id="IPR002938">
    <property type="entry name" value="FAD-bd"/>
</dbReference>
<reference evidence="3" key="1">
    <citation type="journal article" date="2019" name="Int. J. Syst. Evol. Microbiol.">
        <title>The Global Catalogue of Microorganisms (GCM) 10K type strain sequencing project: providing services to taxonomists for standard genome sequencing and annotation.</title>
        <authorList>
            <consortium name="The Broad Institute Genomics Platform"/>
            <consortium name="The Broad Institute Genome Sequencing Center for Infectious Disease"/>
            <person name="Wu L."/>
            <person name="Ma J."/>
        </authorList>
    </citation>
    <scope>NUCLEOTIDE SEQUENCE [LARGE SCALE GENOMIC DNA]</scope>
    <source>
        <strain evidence="3">CGMCC 1.15288</strain>
    </source>
</reference>
<dbReference type="PANTHER" id="PTHR43747:SF1">
    <property type="entry name" value="SLR1998 PROTEIN"/>
    <property type="match status" value="1"/>
</dbReference>
<keyword evidence="3" id="KW-1185">Reference proteome</keyword>
<dbReference type="EMBL" id="BMIA01000001">
    <property type="protein sequence ID" value="GGH31897.1"/>
    <property type="molecule type" value="Genomic_DNA"/>
</dbReference>
<evidence type="ECO:0000259" key="1">
    <source>
        <dbReference type="Pfam" id="PF01494"/>
    </source>
</evidence>
<dbReference type="PANTHER" id="PTHR43747">
    <property type="entry name" value="FAD-BINDING PROTEIN"/>
    <property type="match status" value="1"/>
</dbReference>
<evidence type="ECO:0000313" key="2">
    <source>
        <dbReference type="EMBL" id="GGH31897.1"/>
    </source>
</evidence>
<name>A0ABQ1YMY5_9BACT</name>
<sequence length="364" mass="40162">MEHTTPVVIAGGGIAGMATALSLINRGVGCLVVEPEIALTAKIGETIPPNATSILARAGIDHLMVDPAHLPCYGNHFVWGSDVPYEKSFFTQVNPHGWHLDRPFFEKQLRTHCISRGIGWLSGHRVTYIEQLPDRWQVSLDGEQNATVSCSFLVDATGRQARIARILGRKRKRLDALVGISAQLTVGDTMLRQNTFIEAVANGWWYAAPLSNHKLSIAYMTDNDLVDKELMNTNHFMAFAQSSTNKLISNLLKKPIACNAEEITLRPASTSMLDERTGNRWLAVGDAAYSFDPISSYGIMSALEGGYYAGHAIADTLAGHTDALLAYDVIISQAFDIYLQMHSQQYSAEQRWAGLPFWNRRKVG</sequence>
<accession>A0ABQ1YMY5</accession>
<comment type="caution">
    <text evidence="2">The sequence shown here is derived from an EMBL/GenBank/DDBJ whole genome shotgun (WGS) entry which is preliminary data.</text>
</comment>